<dbReference type="Pfam" id="PF00132">
    <property type="entry name" value="Hexapep"/>
    <property type="match status" value="1"/>
</dbReference>
<gene>
    <name evidence="2" type="ORF">N4261_06140</name>
</gene>
<dbReference type="GO" id="GO:0016746">
    <property type="term" value="F:acyltransferase activity"/>
    <property type="evidence" value="ECO:0007669"/>
    <property type="project" value="UniProtKB-KW"/>
</dbReference>
<dbReference type="InterPro" id="IPR050179">
    <property type="entry name" value="Trans_hexapeptide_repeat"/>
</dbReference>
<sequence length="99" mass="10906">MVPYDEVDLLRPVTIERFVWVGMRAMILPGVTLREGTIVGAGAVVTKSHPAGAILGGNPATQIGSRDMEAFRELVAQGRHYLVLKQKQGLRKREVLDPR</sequence>
<dbReference type="InterPro" id="IPR011004">
    <property type="entry name" value="Trimer_LpxA-like_sf"/>
</dbReference>
<keyword evidence="3" id="KW-1185">Reference proteome</keyword>
<organism evidence="2 3">
    <name type="scientific">Roseateles amylovorans</name>
    <dbReference type="NCBI Taxonomy" id="2978473"/>
    <lineage>
        <taxon>Bacteria</taxon>
        <taxon>Pseudomonadati</taxon>
        <taxon>Pseudomonadota</taxon>
        <taxon>Betaproteobacteria</taxon>
        <taxon>Burkholderiales</taxon>
        <taxon>Sphaerotilaceae</taxon>
        <taxon>Roseateles</taxon>
    </lineage>
</organism>
<keyword evidence="2" id="KW-0012">Acyltransferase</keyword>
<accession>A0ABY6B7J0</accession>
<keyword evidence="2" id="KW-0808">Transferase</keyword>
<dbReference type="Proteomes" id="UP001064933">
    <property type="component" value="Chromosome"/>
</dbReference>
<dbReference type="SUPFAM" id="SSF51161">
    <property type="entry name" value="Trimeric LpxA-like enzymes"/>
    <property type="match status" value="1"/>
</dbReference>
<comment type="similarity">
    <text evidence="1">Belongs to the transferase hexapeptide repeat family.</text>
</comment>
<dbReference type="CDD" id="cd04647">
    <property type="entry name" value="LbH_MAT_like"/>
    <property type="match status" value="1"/>
</dbReference>
<evidence type="ECO:0000256" key="1">
    <source>
        <dbReference type="ARBA" id="ARBA00007274"/>
    </source>
</evidence>
<evidence type="ECO:0000313" key="3">
    <source>
        <dbReference type="Proteomes" id="UP001064933"/>
    </source>
</evidence>
<proteinExistence type="inferred from homology"/>
<dbReference type="PANTHER" id="PTHR43300">
    <property type="entry name" value="ACETYLTRANSFERASE"/>
    <property type="match status" value="1"/>
</dbReference>
<name>A0ABY6B7J0_9BURK</name>
<dbReference type="Gene3D" id="2.160.10.10">
    <property type="entry name" value="Hexapeptide repeat proteins"/>
    <property type="match status" value="1"/>
</dbReference>
<reference evidence="2" key="1">
    <citation type="submission" date="2022-10" db="EMBL/GenBank/DDBJ databases">
        <title>Characterization and whole genome sequencing of a new Roseateles species, isolated from fresh water.</title>
        <authorList>
            <person name="Guliayeva D.Y."/>
            <person name="Akhremchuk A.E."/>
            <person name="Sikolenko M.A."/>
            <person name="Valentovich L.N."/>
            <person name="Sidarenka A.V."/>
        </authorList>
    </citation>
    <scope>NUCLEOTIDE SEQUENCE</scope>
    <source>
        <strain evidence="2">BIM B-1768</strain>
    </source>
</reference>
<dbReference type="EMBL" id="CP104562">
    <property type="protein sequence ID" value="UXH80808.1"/>
    <property type="molecule type" value="Genomic_DNA"/>
</dbReference>
<protein>
    <submittedName>
        <fullName evidence="2">Acyltransferase</fullName>
    </submittedName>
</protein>
<dbReference type="PANTHER" id="PTHR43300:SF10">
    <property type="entry name" value="2,3,4,5-TETRAHYDROPYRIDINE-2,6-DICARBOXYLATE N-ACETYLTRANSFERASE"/>
    <property type="match status" value="1"/>
</dbReference>
<dbReference type="InterPro" id="IPR001451">
    <property type="entry name" value="Hexapep"/>
</dbReference>
<evidence type="ECO:0000313" key="2">
    <source>
        <dbReference type="EMBL" id="UXH80808.1"/>
    </source>
</evidence>